<name>A0A6A6U5H6_9PEZI</name>
<feature type="region of interest" description="Disordered" evidence="1">
    <location>
        <begin position="1"/>
        <end position="23"/>
    </location>
</feature>
<feature type="compositionally biased region" description="Low complexity" evidence="1">
    <location>
        <begin position="100"/>
        <end position="109"/>
    </location>
</feature>
<reference evidence="2" key="1">
    <citation type="journal article" date="2020" name="Stud. Mycol.">
        <title>101 Dothideomycetes genomes: a test case for predicting lifestyles and emergence of pathogens.</title>
        <authorList>
            <person name="Haridas S."/>
            <person name="Albert R."/>
            <person name="Binder M."/>
            <person name="Bloem J."/>
            <person name="Labutti K."/>
            <person name="Salamov A."/>
            <person name="Andreopoulos B."/>
            <person name="Baker S."/>
            <person name="Barry K."/>
            <person name="Bills G."/>
            <person name="Bluhm B."/>
            <person name="Cannon C."/>
            <person name="Castanera R."/>
            <person name="Culley D."/>
            <person name="Daum C."/>
            <person name="Ezra D."/>
            <person name="Gonzalez J."/>
            <person name="Henrissat B."/>
            <person name="Kuo A."/>
            <person name="Liang C."/>
            <person name="Lipzen A."/>
            <person name="Lutzoni F."/>
            <person name="Magnuson J."/>
            <person name="Mondo S."/>
            <person name="Nolan M."/>
            <person name="Ohm R."/>
            <person name="Pangilinan J."/>
            <person name="Park H.-J."/>
            <person name="Ramirez L."/>
            <person name="Alfaro M."/>
            <person name="Sun H."/>
            <person name="Tritt A."/>
            <person name="Yoshinaga Y."/>
            <person name="Zwiers L.-H."/>
            <person name="Turgeon B."/>
            <person name="Goodwin S."/>
            <person name="Spatafora J."/>
            <person name="Crous P."/>
            <person name="Grigoriev I."/>
        </authorList>
    </citation>
    <scope>NUCLEOTIDE SEQUENCE</scope>
    <source>
        <strain evidence="2">CBS 115976</strain>
    </source>
</reference>
<proteinExistence type="predicted"/>
<dbReference type="AlphaFoldDB" id="A0A6A6U5H6"/>
<dbReference type="EMBL" id="MU004238">
    <property type="protein sequence ID" value="KAF2666831.1"/>
    <property type="molecule type" value="Genomic_DNA"/>
</dbReference>
<dbReference type="Proteomes" id="UP000799302">
    <property type="component" value="Unassembled WGS sequence"/>
</dbReference>
<sequence length="158" mass="17463">MNLFEDMPRFFSQPRPEPEAEDPSARALRDHVHSFNMIETNPGVPGLAPFRSWGRATINGRLYDFRFVGQQLLQEAEGSKPFVCDGMIEIRWIEGSAVVPDPTAPADADWSTVADRDSTTGSDVDPAESEFTYPTRNPNLARTAAQFASDALNCPDSD</sequence>
<keyword evidence="3" id="KW-1185">Reference proteome</keyword>
<evidence type="ECO:0000256" key="1">
    <source>
        <dbReference type="SAM" id="MobiDB-lite"/>
    </source>
</evidence>
<gene>
    <name evidence="2" type="ORF">BT63DRAFT_320071</name>
</gene>
<organism evidence="2 3">
    <name type="scientific">Microthyrium microscopicum</name>
    <dbReference type="NCBI Taxonomy" id="703497"/>
    <lineage>
        <taxon>Eukaryota</taxon>
        <taxon>Fungi</taxon>
        <taxon>Dikarya</taxon>
        <taxon>Ascomycota</taxon>
        <taxon>Pezizomycotina</taxon>
        <taxon>Dothideomycetes</taxon>
        <taxon>Dothideomycetes incertae sedis</taxon>
        <taxon>Microthyriales</taxon>
        <taxon>Microthyriaceae</taxon>
        <taxon>Microthyrium</taxon>
    </lineage>
</organism>
<accession>A0A6A6U5H6</accession>
<protein>
    <submittedName>
        <fullName evidence="2">Uncharacterized protein</fullName>
    </submittedName>
</protein>
<feature type="region of interest" description="Disordered" evidence="1">
    <location>
        <begin position="99"/>
        <end position="136"/>
    </location>
</feature>
<evidence type="ECO:0000313" key="3">
    <source>
        <dbReference type="Proteomes" id="UP000799302"/>
    </source>
</evidence>
<evidence type="ECO:0000313" key="2">
    <source>
        <dbReference type="EMBL" id="KAF2666831.1"/>
    </source>
</evidence>